<dbReference type="SUPFAM" id="SSF52047">
    <property type="entry name" value="RNI-like"/>
    <property type="match status" value="1"/>
</dbReference>
<dbReference type="CDD" id="cd00171">
    <property type="entry name" value="Sec7"/>
    <property type="match status" value="1"/>
</dbReference>
<accession>A0A8C1NVI0</accession>
<dbReference type="InterPro" id="IPR023394">
    <property type="entry name" value="Sec7_C_sf"/>
</dbReference>
<dbReference type="Gene3D" id="3.80.10.10">
    <property type="entry name" value="Ribonuclease Inhibitor"/>
    <property type="match status" value="1"/>
</dbReference>
<dbReference type="Pfam" id="PF17779">
    <property type="entry name" value="WHD_NOD2"/>
    <property type="match status" value="1"/>
</dbReference>
<dbReference type="InterPro" id="IPR041267">
    <property type="entry name" value="NLRP_HD2"/>
</dbReference>
<evidence type="ECO:0000256" key="4">
    <source>
        <dbReference type="ARBA" id="ARBA00022490"/>
    </source>
</evidence>
<evidence type="ECO:0000256" key="7">
    <source>
        <dbReference type="ARBA" id="ARBA00022737"/>
    </source>
</evidence>
<name>A0A8C1NVI0_CYPCA</name>
<dbReference type="Gene3D" id="2.30.29.30">
    <property type="entry name" value="Pleckstrin-homology domain (PH domain)/Phosphotyrosine-binding domain (PTB)"/>
    <property type="match status" value="1"/>
</dbReference>
<evidence type="ECO:0000256" key="5">
    <source>
        <dbReference type="ARBA" id="ARBA00022614"/>
    </source>
</evidence>
<dbReference type="InterPro" id="IPR035999">
    <property type="entry name" value="Sec7_dom_sf"/>
</dbReference>
<dbReference type="CDD" id="cd01252">
    <property type="entry name" value="PH_GRP1-like"/>
    <property type="match status" value="1"/>
</dbReference>
<dbReference type="Proteomes" id="UP000694427">
    <property type="component" value="Unplaced"/>
</dbReference>
<dbReference type="GO" id="GO:0032012">
    <property type="term" value="P:regulation of ARF protein signal transduction"/>
    <property type="evidence" value="ECO:0007669"/>
    <property type="project" value="InterPro"/>
</dbReference>
<dbReference type="GO" id="GO:0008289">
    <property type="term" value="F:lipid binding"/>
    <property type="evidence" value="ECO:0007669"/>
    <property type="project" value="UniProtKB-KW"/>
</dbReference>
<evidence type="ECO:0000256" key="3">
    <source>
        <dbReference type="ARBA" id="ARBA00022475"/>
    </source>
</evidence>
<feature type="domain" description="SEC7" evidence="15">
    <location>
        <begin position="700"/>
        <end position="887"/>
    </location>
</feature>
<dbReference type="InterPro" id="IPR000904">
    <property type="entry name" value="Sec7_dom"/>
</dbReference>
<evidence type="ECO:0000256" key="10">
    <source>
        <dbReference type="ARBA" id="ARBA00023054"/>
    </source>
</evidence>
<dbReference type="InterPro" id="IPR041075">
    <property type="entry name" value="NOD1/2_WH"/>
</dbReference>
<feature type="coiled-coil region" evidence="13">
    <location>
        <begin position="658"/>
        <end position="699"/>
    </location>
</feature>
<dbReference type="Pfam" id="PF13516">
    <property type="entry name" value="LRR_6"/>
    <property type="match status" value="3"/>
</dbReference>
<dbReference type="FunFam" id="2.30.29.30:FF:000009">
    <property type="entry name" value="Cytohesin 1"/>
    <property type="match status" value="1"/>
</dbReference>
<comment type="subcellular location">
    <subcellularLocation>
        <location evidence="1">Cell membrane</location>
        <topology evidence="1">Peripheral membrane protein</topology>
    </subcellularLocation>
    <subcellularLocation>
        <location evidence="2">Cytoplasm</location>
    </subcellularLocation>
</comment>
<keyword evidence="4" id="KW-0963">Cytoplasm</keyword>
<dbReference type="InterPro" id="IPR027417">
    <property type="entry name" value="P-loop_NTPase"/>
</dbReference>
<dbReference type="AlphaFoldDB" id="A0A8C1NVI0"/>
<dbReference type="Ensembl" id="ENSCCRT00010106940.1">
    <property type="protein sequence ID" value="ENSCCRP00010096431.1"/>
    <property type="gene ID" value="ENSCCRG00010040058.1"/>
</dbReference>
<dbReference type="GO" id="GO:0005085">
    <property type="term" value="F:guanyl-nucleotide exchange factor activity"/>
    <property type="evidence" value="ECO:0007669"/>
    <property type="project" value="UniProtKB-KW"/>
</dbReference>
<keyword evidence="7" id="KW-0677">Repeat</keyword>
<dbReference type="Pfam" id="PF17776">
    <property type="entry name" value="NLRC4_HD2"/>
    <property type="match status" value="1"/>
</dbReference>
<dbReference type="FunFam" id="1.10.1000.11:FF:000002">
    <property type="entry name" value="Cytohesin 1"/>
    <property type="match status" value="1"/>
</dbReference>
<dbReference type="FunFam" id="1.10.220.20:FF:000003">
    <property type="entry name" value="Cytohesin 1"/>
    <property type="match status" value="1"/>
</dbReference>
<dbReference type="Gene3D" id="3.40.50.300">
    <property type="entry name" value="P-loop containing nucleotide triphosphate hydrolases"/>
    <property type="match status" value="1"/>
</dbReference>
<evidence type="ECO:0000256" key="6">
    <source>
        <dbReference type="ARBA" id="ARBA00022658"/>
    </source>
</evidence>
<dbReference type="Pfam" id="PF01369">
    <property type="entry name" value="Sec7"/>
    <property type="match status" value="1"/>
</dbReference>
<evidence type="ECO:0000313" key="17">
    <source>
        <dbReference type="Proteomes" id="UP000694427"/>
    </source>
</evidence>
<keyword evidence="10 13" id="KW-0175">Coiled coil</keyword>
<evidence type="ECO:0000256" key="9">
    <source>
        <dbReference type="ARBA" id="ARBA00022840"/>
    </source>
</evidence>
<dbReference type="SMART" id="SM00368">
    <property type="entry name" value="LRR_RI"/>
    <property type="match status" value="5"/>
</dbReference>
<dbReference type="InterPro" id="IPR032675">
    <property type="entry name" value="LRR_dom_sf"/>
</dbReference>
<dbReference type="SMART" id="SM00222">
    <property type="entry name" value="Sec7"/>
    <property type="match status" value="1"/>
</dbReference>
<keyword evidence="3" id="KW-1003">Cell membrane</keyword>
<dbReference type="Pfam" id="PF00169">
    <property type="entry name" value="PH"/>
    <property type="match status" value="1"/>
</dbReference>
<keyword evidence="9" id="KW-0067">ATP-binding</keyword>
<keyword evidence="5" id="KW-0433">Leucine-rich repeat</keyword>
<dbReference type="GO" id="GO:0005737">
    <property type="term" value="C:cytoplasm"/>
    <property type="evidence" value="ECO:0007669"/>
    <property type="project" value="UniProtKB-SubCell"/>
</dbReference>
<evidence type="ECO:0000256" key="12">
    <source>
        <dbReference type="ARBA" id="ARBA00023136"/>
    </source>
</evidence>
<dbReference type="InterPro" id="IPR051261">
    <property type="entry name" value="NLR"/>
</dbReference>
<dbReference type="PROSITE" id="PS50003">
    <property type="entry name" value="PH_DOMAIN"/>
    <property type="match status" value="1"/>
</dbReference>
<evidence type="ECO:0000256" key="13">
    <source>
        <dbReference type="SAM" id="Coils"/>
    </source>
</evidence>
<keyword evidence="8" id="KW-0547">Nucleotide-binding</keyword>
<evidence type="ECO:0000256" key="8">
    <source>
        <dbReference type="ARBA" id="ARBA00022741"/>
    </source>
</evidence>
<dbReference type="SUPFAM" id="SSF50729">
    <property type="entry name" value="PH domain-like"/>
    <property type="match status" value="1"/>
</dbReference>
<keyword evidence="12" id="KW-0472">Membrane</keyword>
<reference evidence="16" key="2">
    <citation type="submission" date="2025-09" db="UniProtKB">
        <authorList>
            <consortium name="Ensembl"/>
        </authorList>
    </citation>
    <scope>IDENTIFICATION</scope>
</reference>
<sequence>MFVLTFREMNLIKDHQYSLHRLLLDFHPELQDLDSKIYDECKVVFIFDGLDESRISLMFSDSQKVSDVTEISSVGLLMSNLLKGDLLPSALIWITTRPAAANQIPSNYINRVTEIQGFNDPQKEEYFRKRISDEHQASRIISHIRRARSLHIMCHIPVFCWISSTVLQNILKQDLSAEIPQTLTEMYIYFLLIQTNMRNQKYEERDPEKLLQSSREVIVKLAELAFNQLMKGNVMFYEEDLRESGIDVTDASVYSGICTEIFREESVIYHRKVYSFVHLSFQEFFAALYVFFCYLHKNSEVLKMFLTGKSRTQCEDVPLDVFLKEAMNKALSSENGHLDLFLRFLHGVSLESNQRLLHDVLIHTENNPESIKKITQNLKRGQKNNVSPERWMNLTHCLIEMKDNSLVEKVQALLKSKAKSKNLSLAQCSTLAIMILMSEEVLDELDLKKYNIKSKAGRWRLVPAVGNCRKSLLADCNLSDQHCEIIASALQSSNSSLRELDLSHNDLRGSGGKQLCAGLKSPNCQLNKLRLAGCHLSDQHCEIMASALQSSNSSLRELDLSHNDLRDSGVKQLCAGLKSPNCQLNKLRLSGCMVTAEGCAALASALSSNPSHLRELDLSYNHPGDSADTLKHLEKLNVDHGGEFRITAGPQKLPDDLTPEEQKELENIRRRKQELLDDIQRLKDEIAEVTSEIENLGSTEERKNMQRNKQVGMGRKKFNMDPKKGIQFLIENDLVKNTSEDIARFLYKGEGLNKTAIGDYLGERDDFNIQVLHAFVELHEFTDLNLVQALRQFLWSFRLPGEAQKIDRMMEAFAQRYCQCNPGVFQSTDTCYILSFAVIMLNTSLHNPNVKDKPTVERFISMNRGINDGGDLPEELLRNLYDSIKNEPFKIPEDDGNDLTHTFFNPDREGWLLKLGGRVKTWKRRWFILTDNCLYYFEYTTDKEPRGIIPLENLSIREVEDKKPNCFELFIPDNKDQVIKACKTEADGRVVEGNHTFYRISAPTTEEKDEWMNSIKAAISRDPFYEMLAARKKKVSSMKRH</sequence>
<dbReference type="SMART" id="SM00233">
    <property type="entry name" value="PH"/>
    <property type="match status" value="1"/>
</dbReference>
<dbReference type="InterPro" id="IPR001611">
    <property type="entry name" value="Leu-rich_rpt"/>
</dbReference>
<organism evidence="16 17">
    <name type="scientific">Cyprinus carpio</name>
    <name type="common">Common carp</name>
    <dbReference type="NCBI Taxonomy" id="7962"/>
    <lineage>
        <taxon>Eukaryota</taxon>
        <taxon>Metazoa</taxon>
        <taxon>Chordata</taxon>
        <taxon>Craniata</taxon>
        <taxon>Vertebrata</taxon>
        <taxon>Euteleostomi</taxon>
        <taxon>Actinopterygii</taxon>
        <taxon>Neopterygii</taxon>
        <taxon>Teleostei</taxon>
        <taxon>Ostariophysi</taxon>
        <taxon>Cypriniformes</taxon>
        <taxon>Cyprinidae</taxon>
        <taxon>Cyprininae</taxon>
        <taxon>Cyprinus</taxon>
    </lineage>
</organism>
<dbReference type="Gene3D" id="1.10.220.20">
    <property type="match status" value="1"/>
</dbReference>
<reference evidence="16" key="1">
    <citation type="submission" date="2025-08" db="UniProtKB">
        <authorList>
            <consortium name="Ensembl"/>
        </authorList>
    </citation>
    <scope>IDENTIFICATION</scope>
</reference>
<dbReference type="SUPFAM" id="SSF48425">
    <property type="entry name" value="Sec7 domain"/>
    <property type="match status" value="1"/>
</dbReference>
<dbReference type="PROSITE" id="PS51450">
    <property type="entry name" value="LRR"/>
    <property type="match status" value="1"/>
</dbReference>
<evidence type="ECO:0000256" key="2">
    <source>
        <dbReference type="ARBA" id="ARBA00004496"/>
    </source>
</evidence>
<dbReference type="PANTHER" id="PTHR24106">
    <property type="entry name" value="NACHT, LRR AND CARD DOMAINS-CONTAINING"/>
    <property type="match status" value="1"/>
</dbReference>
<dbReference type="InterPro" id="IPR001849">
    <property type="entry name" value="PH_domain"/>
</dbReference>
<evidence type="ECO:0000313" key="16">
    <source>
        <dbReference type="Ensembl" id="ENSCCRP00010096431.1"/>
    </source>
</evidence>
<keyword evidence="11" id="KW-0446">Lipid-binding</keyword>
<dbReference type="InterPro" id="IPR007111">
    <property type="entry name" value="NACHT_NTPase"/>
</dbReference>
<dbReference type="PROSITE" id="PS50190">
    <property type="entry name" value="SEC7"/>
    <property type="match status" value="1"/>
</dbReference>
<protein>
    <submittedName>
        <fullName evidence="16">Uncharacterized protein</fullName>
    </submittedName>
</protein>
<gene>
    <name evidence="16" type="primary">LOC109067519</name>
</gene>
<evidence type="ECO:0000259" key="15">
    <source>
        <dbReference type="PROSITE" id="PS50190"/>
    </source>
</evidence>
<dbReference type="Gene3D" id="1.10.1000.11">
    <property type="entry name" value="Arf Nucleotide-binding Site Opener,domain 2"/>
    <property type="match status" value="1"/>
</dbReference>
<dbReference type="Pfam" id="PF05729">
    <property type="entry name" value="NACHT"/>
    <property type="match status" value="1"/>
</dbReference>
<feature type="domain" description="PH" evidence="14">
    <location>
        <begin position="905"/>
        <end position="1020"/>
    </location>
</feature>
<evidence type="ECO:0000256" key="1">
    <source>
        <dbReference type="ARBA" id="ARBA00004202"/>
    </source>
</evidence>
<keyword evidence="6" id="KW-0344">Guanine-nucleotide releasing factor</keyword>
<dbReference type="InterPro" id="IPR011993">
    <property type="entry name" value="PH-like_dom_sf"/>
</dbReference>
<evidence type="ECO:0000259" key="14">
    <source>
        <dbReference type="PROSITE" id="PS50003"/>
    </source>
</evidence>
<proteinExistence type="predicted"/>
<evidence type="ECO:0000256" key="11">
    <source>
        <dbReference type="ARBA" id="ARBA00023121"/>
    </source>
</evidence>
<dbReference type="GO" id="GO:0005524">
    <property type="term" value="F:ATP binding"/>
    <property type="evidence" value="ECO:0007669"/>
    <property type="project" value="UniProtKB-KW"/>
</dbReference>
<keyword evidence="17" id="KW-1185">Reference proteome</keyword>
<dbReference type="GO" id="GO:0005886">
    <property type="term" value="C:plasma membrane"/>
    <property type="evidence" value="ECO:0007669"/>
    <property type="project" value="UniProtKB-SubCell"/>
</dbReference>